<dbReference type="Proteomes" id="UP000046067">
    <property type="component" value="Unassembled WGS sequence"/>
</dbReference>
<accession>A0A655W3X8</accession>
<proteinExistence type="predicted"/>
<name>A0A655W3X8_VIBCL</name>
<reference evidence="1 2" key="1">
    <citation type="submission" date="2015-07" db="EMBL/GenBank/DDBJ databases">
        <authorList>
            <consortium name="Pathogen Informatics"/>
        </authorList>
    </citation>
    <scope>NUCLEOTIDE SEQUENCE [LARGE SCALE GENOMIC DNA]</scope>
    <source>
        <strain evidence="1 2">A325</strain>
    </source>
</reference>
<evidence type="ECO:0000313" key="2">
    <source>
        <dbReference type="Proteomes" id="UP000046067"/>
    </source>
</evidence>
<dbReference type="EMBL" id="CWQJ01000005">
    <property type="protein sequence ID" value="CSB81011.1"/>
    <property type="molecule type" value="Genomic_DNA"/>
</dbReference>
<gene>
    <name evidence="1" type="ORF">ERS013201_00998</name>
</gene>
<evidence type="ECO:0000313" key="1">
    <source>
        <dbReference type="EMBL" id="CSB81011.1"/>
    </source>
</evidence>
<protein>
    <submittedName>
        <fullName evidence="1">Uncharacterized protein</fullName>
    </submittedName>
</protein>
<sequence>MTFLNALFDIFNDRGKLFRFGAIHHIWHIVTHHRLIGWDNDRFQTVDLLEFKRFGISGTRHTRQLFIQTEVVLESDRSQSLVFVLDLHPFFCFYRLVQTIRPATTRHSTTGMFINDHHFTIGCHDVIDVLFKQNMRTQCRVNVVQQANVSGRVKRITLLHHAVFH</sequence>
<dbReference type="AlphaFoldDB" id="A0A655W3X8"/>
<organism evidence="1 2">
    <name type="scientific">Vibrio cholerae</name>
    <dbReference type="NCBI Taxonomy" id="666"/>
    <lineage>
        <taxon>Bacteria</taxon>
        <taxon>Pseudomonadati</taxon>
        <taxon>Pseudomonadota</taxon>
        <taxon>Gammaproteobacteria</taxon>
        <taxon>Vibrionales</taxon>
        <taxon>Vibrionaceae</taxon>
        <taxon>Vibrio</taxon>
    </lineage>
</organism>